<comment type="caution">
    <text evidence="2">The sequence shown here is derived from an EMBL/GenBank/DDBJ whole genome shotgun (WGS) entry which is preliminary data.</text>
</comment>
<dbReference type="GO" id="GO:0004029">
    <property type="term" value="F:aldehyde dehydrogenase (NAD+) activity"/>
    <property type="evidence" value="ECO:0007669"/>
    <property type="project" value="TreeGrafter"/>
</dbReference>
<dbReference type="GO" id="GO:0005737">
    <property type="term" value="C:cytoplasm"/>
    <property type="evidence" value="ECO:0007669"/>
    <property type="project" value="TreeGrafter"/>
</dbReference>
<evidence type="ECO:0000313" key="2">
    <source>
        <dbReference type="EMBL" id="KAK2613110.1"/>
    </source>
</evidence>
<dbReference type="Pfam" id="PF01370">
    <property type="entry name" value="Epimerase"/>
    <property type="match status" value="1"/>
</dbReference>
<dbReference type="Gene3D" id="3.40.50.720">
    <property type="entry name" value="NAD(P)-binding Rossmann-like Domain"/>
    <property type="match status" value="1"/>
</dbReference>
<sequence length="523" mass="56529">MSDTPIPVLITGRTQAIGRLVISYLAPEYEVIHFTLAANITAELPSLLTGKAPPNPSSTLGSGNWSSRPRALILGGAYTDQDIERVQELAKSTPGAANIPWVRVDSRKLEGPPGEPTEEQAAAYGQQVMVRVKDGLKKLKEEGKLDHDNSGVYLTTPVSLILKGTVQGTTAMPSHSILITGASGYLGGTLLARWKDANLPSYDKLYALVRTDAQATAVQHYSAEPLAFDAQDEVAVRDAVVTHQITIVFYLIDAMRSEAQVNFIKALAEVKRTTGQEVHFLHTTGAKLFSSHAGAPIDAPLLDTHPELYSIQKAQVETAKWDLMKGAVNTNNIVIEESEKHGVRSYIFAPCIVYGRGEGFGNTISIQTVAIVKAARAMKRVYKVDGGRPTWPVCHVLDNTTLYIEILRAILDGKDPGHGTAGYFLAASGSVAWDDIYTAMAAALAKRNIIGDNTVVPANDQILEQMGEALGCPPQFVPVQVGGMCTFTAEHGSKIGWRPQYGPEHIIEDAENEVQLILDNLKD</sequence>
<dbReference type="PANTHER" id="PTHR48079">
    <property type="entry name" value="PROTEIN YEEZ"/>
    <property type="match status" value="1"/>
</dbReference>
<dbReference type="AlphaFoldDB" id="A0AAD9W6T5"/>
<keyword evidence="3" id="KW-1185">Reference proteome</keyword>
<feature type="domain" description="NAD-dependent epimerase/dehydratase" evidence="1">
    <location>
        <begin position="177"/>
        <end position="416"/>
    </location>
</feature>
<accession>A0AAD9W6T5</accession>
<dbReference type="Proteomes" id="UP001265746">
    <property type="component" value="Unassembled WGS sequence"/>
</dbReference>
<evidence type="ECO:0000313" key="3">
    <source>
        <dbReference type="Proteomes" id="UP001265746"/>
    </source>
</evidence>
<dbReference type="SUPFAM" id="SSF51735">
    <property type="entry name" value="NAD(P)-binding Rossmann-fold domains"/>
    <property type="match status" value="1"/>
</dbReference>
<proteinExistence type="predicted"/>
<dbReference type="InterPro" id="IPR001509">
    <property type="entry name" value="Epimerase_deHydtase"/>
</dbReference>
<reference evidence="2" key="1">
    <citation type="submission" date="2023-06" db="EMBL/GenBank/DDBJ databases">
        <authorList>
            <person name="Noh H."/>
        </authorList>
    </citation>
    <scope>NUCLEOTIDE SEQUENCE</scope>
    <source>
        <strain evidence="2">DUCC20226</strain>
    </source>
</reference>
<dbReference type="InterPro" id="IPR036291">
    <property type="entry name" value="NAD(P)-bd_dom_sf"/>
</dbReference>
<protein>
    <recommendedName>
        <fullName evidence="1">NAD-dependent epimerase/dehydratase domain-containing protein</fullName>
    </recommendedName>
</protein>
<dbReference type="InterPro" id="IPR051783">
    <property type="entry name" value="NAD(P)-dependent_oxidoreduct"/>
</dbReference>
<organism evidence="2 3">
    <name type="scientific">Phomopsis amygdali</name>
    <name type="common">Fusicoccum amygdali</name>
    <dbReference type="NCBI Taxonomy" id="1214568"/>
    <lineage>
        <taxon>Eukaryota</taxon>
        <taxon>Fungi</taxon>
        <taxon>Dikarya</taxon>
        <taxon>Ascomycota</taxon>
        <taxon>Pezizomycotina</taxon>
        <taxon>Sordariomycetes</taxon>
        <taxon>Sordariomycetidae</taxon>
        <taxon>Diaporthales</taxon>
        <taxon>Diaporthaceae</taxon>
        <taxon>Diaporthe</taxon>
    </lineage>
</organism>
<name>A0AAD9W6T5_PHOAM</name>
<dbReference type="EMBL" id="JAUJFL010000001">
    <property type="protein sequence ID" value="KAK2613110.1"/>
    <property type="molecule type" value="Genomic_DNA"/>
</dbReference>
<dbReference type="PANTHER" id="PTHR48079:SF6">
    <property type="entry name" value="NAD(P)-BINDING DOMAIN-CONTAINING PROTEIN-RELATED"/>
    <property type="match status" value="1"/>
</dbReference>
<evidence type="ECO:0000259" key="1">
    <source>
        <dbReference type="Pfam" id="PF01370"/>
    </source>
</evidence>
<gene>
    <name evidence="2" type="ORF">N8I77_000039</name>
</gene>